<evidence type="ECO:0000313" key="8">
    <source>
        <dbReference type="Proteomes" id="UP000664701"/>
    </source>
</evidence>
<evidence type="ECO:0000256" key="1">
    <source>
        <dbReference type="ARBA" id="ARBA00005709"/>
    </source>
</evidence>
<reference evidence="7 8" key="2">
    <citation type="submission" date="2024-03" db="EMBL/GenBank/DDBJ databases">
        <title>The Genome Sequence of Enterococcus sp. DIV2402.</title>
        <authorList>
            <consortium name="The Broad Institute Genomics Platform"/>
            <consortium name="The Broad Institute Microbial Omics Core"/>
            <consortium name="The Broad Institute Genomic Center for Infectious Diseases"/>
            <person name="Earl A."/>
            <person name="Manson A."/>
            <person name="Gilmore M."/>
            <person name="Schwartman J."/>
            <person name="Shea T."/>
            <person name="Abouelleil A."/>
            <person name="Cao P."/>
            <person name="Chapman S."/>
            <person name="Cusick C."/>
            <person name="Young S."/>
            <person name="Neafsey D."/>
            <person name="Nusbaum C."/>
            <person name="Birren B."/>
        </authorList>
    </citation>
    <scope>NUCLEOTIDE SEQUENCE [LARGE SCALE GENOMIC DNA]</scope>
    <source>
        <strain evidence="7 8">DIV2402</strain>
    </source>
</reference>
<accession>A0ABZ2SKD5</accession>
<dbReference type="PANTHER" id="PTHR42792">
    <property type="entry name" value="FLAGELLIN"/>
    <property type="match status" value="1"/>
</dbReference>
<comment type="function">
    <text evidence="4">Flagellin is the subunit protein which polymerizes to form the filaments of bacterial flagella.</text>
</comment>
<dbReference type="RefSeq" id="WP_207942424.1">
    <property type="nucleotide sequence ID" value="NZ_CP147251.1"/>
</dbReference>
<dbReference type="InterPro" id="IPR046358">
    <property type="entry name" value="Flagellin_C"/>
</dbReference>
<evidence type="ECO:0000256" key="3">
    <source>
        <dbReference type="ARBA" id="ARBA00023143"/>
    </source>
</evidence>
<keyword evidence="3 4" id="KW-0975">Bacterial flagellum</keyword>
<evidence type="ECO:0000259" key="5">
    <source>
        <dbReference type="Pfam" id="PF00669"/>
    </source>
</evidence>
<evidence type="ECO:0000256" key="2">
    <source>
        <dbReference type="ARBA" id="ARBA00020110"/>
    </source>
</evidence>
<organism evidence="7 8">
    <name type="scientific">Candidatus Enterococcus lowellii</name>
    <dbReference type="NCBI Taxonomy" id="2230877"/>
    <lineage>
        <taxon>Bacteria</taxon>
        <taxon>Bacillati</taxon>
        <taxon>Bacillota</taxon>
        <taxon>Bacilli</taxon>
        <taxon>Lactobacillales</taxon>
        <taxon>Enterococcaceae</taxon>
        <taxon>Enterococcus</taxon>
    </lineage>
</organism>
<dbReference type="Proteomes" id="UP000664701">
    <property type="component" value="Chromosome"/>
</dbReference>
<dbReference type="SUPFAM" id="SSF64518">
    <property type="entry name" value="Phase 1 flagellin"/>
    <property type="match status" value="1"/>
</dbReference>
<dbReference type="InterPro" id="IPR001029">
    <property type="entry name" value="Flagellin_N"/>
</dbReference>
<dbReference type="Pfam" id="PF00669">
    <property type="entry name" value="Flagellin_N"/>
    <property type="match status" value="1"/>
</dbReference>
<feature type="domain" description="Flagellin C-terminal" evidence="6">
    <location>
        <begin position="346"/>
        <end position="430"/>
    </location>
</feature>
<keyword evidence="4" id="KW-0964">Secreted</keyword>
<dbReference type="Gene3D" id="3.30.70.2120">
    <property type="match status" value="1"/>
</dbReference>
<gene>
    <name evidence="7" type="ORF">DOK78_000944</name>
</gene>
<protein>
    <recommendedName>
        <fullName evidence="2 4">Flagellin</fullName>
    </recommendedName>
</protein>
<sequence>MRINTNISAMNTYGRLTNANAAKSESLSKLSSGLRINKAGDDAAGLAISEKMKGQVGGLKQAVRNAQDGVSLIQTAEGALNETHAILGRMRDLANQGANGTLSQDDRGEINKEFEALKTEITRISDTTEFNTKKLLNTKDQNFTFQIGANGGQTMSVTIGKMDSENLGLSKTSLFGDEDILVGNARVDDARQKVTDAKLAVINFDQATLDTAATDAGTAHDTAKLAASARNVDVSALVNGDAYADKAAVAAVIGANEADALEAAGIDFTSSQNGSVIKSAFAALDFEALDATERAAQKDLVSATKAKEAGITPFEDAVKTAEADLETVKALELDEVGRKNASDAIADIDAAIKSVSAQRSDLGAAQNRLSHTVKNLTTTQENLSEANSRIRDVDMAEEMMNFTKNNILSQAATSMLSQANAMPNSVLGLLQG</sequence>
<dbReference type="Gene3D" id="1.20.1330.10">
    <property type="entry name" value="f41 fragment of flagellin, N-terminal domain"/>
    <property type="match status" value="1"/>
</dbReference>
<keyword evidence="7" id="KW-0966">Cell projection</keyword>
<evidence type="ECO:0000313" key="7">
    <source>
        <dbReference type="EMBL" id="WYJ76318.1"/>
    </source>
</evidence>
<dbReference type="InterPro" id="IPR001492">
    <property type="entry name" value="Flagellin"/>
</dbReference>
<reference evidence="7 8" key="1">
    <citation type="submission" date="2021-03" db="EMBL/GenBank/DDBJ databases">
        <authorList>
            <person name="Gilmore M.S."/>
            <person name="Schwartzman J."/>
            <person name="Van Tyne D."/>
            <person name="Martin M."/>
            <person name="Earl A.M."/>
            <person name="Manson A.L."/>
            <person name="Straub T."/>
            <person name="Salamzade R."/>
            <person name="Saavedra J."/>
            <person name="Lebreton F."/>
            <person name="Prichula J."/>
            <person name="Schaufler K."/>
            <person name="Gaca A."/>
            <person name="Sgardioli B."/>
            <person name="Wagenaar J."/>
            <person name="Strong T."/>
        </authorList>
    </citation>
    <scope>NUCLEOTIDE SEQUENCE [LARGE SCALE GENOMIC DNA]</scope>
    <source>
        <strain evidence="7 8">DIV2402</strain>
    </source>
</reference>
<feature type="domain" description="Flagellin N-terminal" evidence="5">
    <location>
        <begin position="3"/>
        <end position="138"/>
    </location>
</feature>
<evidence type="ECO:0000259" key="6">
    <source>
        <dbReference type="Pfam" id="PF00700"/>
    </source>
</evidence>
<name>A0ABZ2SKD5_9ENTE</name>
<keyword evidence="7" id="KW-0282">Flagellum</keyword>
<dbReference type="InterPro" id="IPR042187">
    <property type="entry name" value="Flagellin_C_sub2"/>
</dbReference>
<comment type="similarity">
    <text evidence="1 4">Belongs to the bacterial flagellin family.</text>
</comment>
<keyword evidence="7" id="KW-0969">Cilium</keyword>
<keyword evidence="8" id="KW-1185">Reference proteome</keyword>
<dbReference type="PANTHER" id="PTHR42792:SF2">
    <property type="entry name" value="FLAGELLIN"/>
    <property type="match status" value="1"/>
</dbReference>
<proteinExistence type="inferred from homology"/>
<dbReference type="PRINTS" id="PR00207">
    <property type="entry name" value="FLAGELLIN"/>
</dbReference>
<dbReference type="Pfam" id="PF00700">
    <property type="entry name" value="Flagellin_C"/>
    <property type="match status" value="1"/>
</dbReference>
<dbReference type="EMBL" id="CP147251">
    <property type="protein sequence ID" value="WYJ76318.1"/>
    <property type="molecule type" value="Genomic_DNA"/>
</dbReference>
<evidence type="ECO:0000256" key="4">
    <source>
        <dbReference type="RuleBase" id="RU362073"/>
    </source>
</evidence>
<dbReference type="Gene3D" id="6.10.10.10">
    <property type="entry name" value="Flagellar export chaperone, C-terminal domain"/>
    <property type="match status" value="1"/>
</dbReference>
<comment type="subcellular location">
    <subcellularLocation>
        <location evidence="4">Secreted</location>
    </subcellularLocation>
    <subcellularLocation>
        <location evidence="4">Bacterial flagellum</location>
    </subcellularLocation>
</comment>